<dbReference type="EMBL" id="JACEFO010002151">
    <property type="protein sequence ID" value="KAF8676759.1"/>
    <property type="molecule type" value="Genomic_DNA"/>
</dbReference>
<dbReference type="Pfam" id="PF04751">
    <property type="entry name" value="DarP"/>
    <property type="match status" value="1"/>
</dbReference>
<evidence type="ECO:0000313" key="2">
    <source>
        <dbReference type="EMBL" id="KAF8676759.1"/>
    </source>
</evidence>
<comment type="caution">
    <text evidence="2">The sequence shown here is derived from an EMBL/GenBank/DDBJ whole genome shotgun (WGS) entry which is preliminary data.</text>
</comment>
<dbReference type="Gene3D" id="1.10.60.30">
    <property type="entry name" value="PSPTO4464-like domains"/>
    <property type="match status" value="2"/>
</dbReference>
<organism evidence="2 3">
    <name type="scientific">Digitaria exilis</name>
    <dbReference type="NCBI Taxonomy" id="1010633"/>
    <lineage>
        <taxon>Eukaryota</taxon>
        <taxon>Viridiplantae</taxon>
        <taxon>Streptophyta</taxon>
        <taxon>Embryophyta</taxon>
        <taxon>Tracheophyta</taxon>
        <taxon>Spermatophyta</taxon>
        <taxon>Magnoliopsida</taxon>
        <taxon>Liliopsida</taxon>
        <taxon>Poales</taxon>
        <taxon>Poaceae</taxon>
        <taxon>PACMAD clade</taxon>
        <taxon>Panicoideae</taxon>
        <taxon>Panicodae</taxon>
        <taxon>Paniceae</taxon>
        <taxon>Anthephorinae</taxon>
        <taxon>Digitaria</taxon>
    </lineage>
</organism>
<feature type="region of interest" description="Disordered" evidence="1">
    <location>
        <begin position="35"/>
        <end position="64"/>
    </location>
</feature>
<dbReference type="Proteomes" id="UP000636709">
    <property type="component" value="Unassembled WGS sequence"/>
</dbReference>
<dbReference type="PANTHER" id="PTHR36898:SF1">
    <property type="entry name" value="OS04G0250700 PROTEIN"/>
    <property type="match status" value="1"/>
</dbReference>
<sequence length="299" mass="33745">MAHAAAAIPLLPRPQLLSLKPARLLSTLAAPSPGFRRHPRALRPTGPLPSDATEDTDDPDAGDVAFKKSRNELKREARRAMHWGMDLAKFSPQQIKRILSAASLEPEVFDALMLVKVGLPSYFIRSFIALVLDCDIHFVLGLQKFGPEVREGRRRQFNYIGRLLRNAQPELMDTLIQASKVGGDSKLDTVLSESTLLVEEEEVEDLPDQEKDDEEYMKIADRWFDGLLCKDISVTNEVYAVHNVEFDRQELRKLVRTVHMVEESTQIKDGEEGSNGKLSRAKKQLLRFLRSLAKEACVE</sequence>
<name>A0A835EDF6_9POAL</name>
<feature type="compositionally biased region" description="Acidic residues" evidence="1">
    <location>
        <begin position="52"/>
        <end position="61"/>
    </location>
</feature>
<protein>
    <submittedName>
        <fullName evidence="2">Uncharacterized protein</fullName>
    </submittedName>
</protein>
<dbReference type="OrthoDB" id="1932188at2759"/>
<dbReference type="InterPro" id="IPR023153">
    <property type="entry name" value="DarP_sf"/>
</dbReference>
<dbReference type="SUPFAM" id="SSF158710">
    <property type="entry name" value="PSPTO4464-like"/>
    <property type="match status" value="1"/>
</dbReference>
<dbReference type="CDD" id="cd16331">
    <property type="entry name" value="YjgA-like"/>
    <property type="match status" value="1"/>
</dbReference>
<keyword evidence="3" id="KW-1185">Reference proteome</keyword>
<dbReference type="InterPro" id="IPR006839">
    <property type="entry name" value="DarP"/>
</dbReference>
<proteinExistence type="predicted"/>
<evidence type="ECO:0000313" key="3">
    <source>
        <dbReference type="Proteomes" id="UP000636709"/>
    </source>
</evidence>
<dbReference type="PANTHER" id="PTHR36898">
    <property type="entry name" value="OSJNBB0026I12.6 PROTEIN"/>
    <property type="match status" value="1"/>
</dbReference>
<gene>
    <name evidence="2" type="ORF">HU200_046808</name>
</gene>
<dbReference type="AlphaFoldDB" id="A0A835EDF6"/>
<accession>A0A835EDF6</accession>
<evidence type="ECO:0000256" key="1">
    <source>
        <dbReference type="SAM" id="MobiDB-lite"/>
    </source>
</evidence>
<reference evidence="2" key="1">
    <citation type="submission" date="2020-07" db="EMBL/GenBank/DDBJ databases">
        <title>Genome sequence and genetic diversity analysis of an under-domesticated orphan crop, white fonio (Digitaria exilis).</title>
        <authorList>
            <person name="Bennetzen J.L."/>
            <person name="Chen S."/>
            <person name="Ma X."/>
            <person name="Wang X."/>
            <person name="Yssel A.E.J."/>
            <person name="Chaluvadi S.R."/>
            <person name="Johnson M."/>
            <person name="Gangashetty P."/>
            <person name="Hamidou F."/>
            <person name="Sanogo M.D."/>
            <person name="Zwaenepoel A."/>
            <person name="Wallace J."/>
            <person name="Van De Peer Y."/>
            <person name="Van Deynze A."/>
        </authorList>
    </citation>
    <scope>NUCLEOTIDE SEQUENCE</scope>
    <source>
        <tissue evidence="2">Leaves</tissue>
    </source>
</reference>